<dbReference type="EMBL" id="NOXX01000223">
    <property type="protein sequence ID" value="OYQ39673.1"/>
    <property type="molecule type" value="Genomic_DNA"/>
</dbReference>
<dbReference type="RefSeq" id="WP_094487357.1">
    <property type="nucleotide sequence ID" value="NZ_NOXX01000223.1"/>
</dbReference>
<name>A0A255ZDQ0_9FLAO</name>
<sequence length="119" mass="13652">METLHLTLKKKWFDMILSGEKKEEYREVKDYWMKRLAGIQGCGTSYNFTLLCNAENKCKEYSTIVFKNGYSKDAPTIIIECKGIEVKEGKKQWGAPNYRVFAIKLGKIIETKNCALAGN</sequence>
<gene>
    <name evidence="1" type="ORF">CHX27_13865</name>
</gene>
<dbReference type="AlphaFoldDB" id="A0A255ZDQ0"/>
<dbReference type="OrthoDB" id="2053364at2"/>
<evidence type="ECO:0000313" key="2">
    <source>
        <dbReference type="Proteomes" id="UP000216035"/>
    </source>
</evidence>
<evidence type="ECO:0000313" key="1">
    <source>
        <dbReference type="EMBL" id="OYQ39673.1"/>
    </source>
</evidence>
<organism evidence="1 2">
    <name type="scientific">Flavobacterium aurantiibacter</name>
    <dbReference type="NCBI Taxonomy" id="2023067"/>
    <lineage>
        <taxon>Bacteria</taxon>
        <taxon>Pseudomonadati</taxon>
        <taxon>Bacteroidota</taxon>
        <taxon>Flavobacteriia</taxon>
        <taxon>Flavobacteriales</taxon>
        <taxon>Flavobacteriaceae</taxon>
        <taxon>Flavobacterium</taxon>
    </lineage>
</organism>
<reference evidence="1 2" key="1">
    <citation type="submission" date="2017-07" db="EMBL/GenBank/DDBJ databases">
        <title>Flavobacterium cyanobacteriorum sp. nov., isolated from cyanobacterial aggregates in a eutrophic lake.</title>
        <authorList>
            <person name="Cai H."/>
        </authorList>
    </citation>
    <scope>NUCLEOTIDE SEQUENCE [LARGE SCALE GENOMIC DNA]</scope>
    <source>
        <strain evidence="1 2">TH167</strain>
    </source>
</reference>
<proteinExistence type="predicted"/>
<keyword evidence="2" id="KW-1185">Reference proteome</keyword>
<evidence type="ECO:0008006" key="3">
    <source>
        <dbReference type="Google" id="ProtNLM"/>
    </source>
</evidence>
<accession>A0A255ZDQ0</accession>
<dbReference type="Proteomes" id="UP000216035">
    <property type="component" value="Unassembled WGS sequence"/>
</dbReference>
<protein>
    <recommendedName>
        <fullName evidence="3">ASCH domain-containing protein</fullName>
    </recommendedName>
</protein>
<comment type="caution">
    <text evidence="1">The sequence shown here is derived from an EMBL/GenBank/DDBJ whole genome shotgun (WGS) entry which is preliminary data.</text>
</comment>